<dbReference type="GO" id="GO:0005737">
    <property type="term" value="C:cytoplasm"/>
    <property type="evidence" value="ECO:0007669"/>
    <property type="project" value="UniProtKB-SubCell"/>
</dbReference>
<dbReference type="Gene3D" id="1.20.58.220">
    <property type="entry name" value="Phosphate transport system protein phou homolog 2, domain 2"/>
    <property type="match status" value="1"/>
</dbReference>
<sequence>MSNRHTFSAFDEDLEQIRLSVLSMGGHVEEAILRAARALETRDADLAGDVVQGDKIIDAAEEEINAQVVRLLALRQPQADDLRAVVAVMKMAGELERLGDYAKNMAKRVPVLAAGVVIDGAAGALKRQARLVSQMLKDMLDAFSRLDVDLAHDVIARDAEVDDMTNALFREFITHMMEDPRNITPCLHYVFIAKNIERMGDLVTHGAEHVIFVAEGARPGERAKGLSTSTITAQQVQQQ</sequence>
<dbReference type="PANTHER" id="PTHR42930">
    <property type="entry name" value="PHOSPHATE-SPECIFIC TRANSPORT SYSTEM ACCESSORY PROTEIN PHOU"/>
    <property type="match status" value="1"/>
</dbReference>
<comment type="function">
    <text evidence="7 8">Plays a role in the regulation of phosphate uptake.</text>
</comment>
<comment type="caution">
    <text evidence="10">The sequence shown here is derived from an EMBL/GenBank/DDBJ whole genome shotgun (WGS) entry which is preliminary data.</text>
</comment>
<evidence type="ECO:0000256" key="8">
    <source>
        <dbReference type="PIRNR" id="PIRNR003107"/>
    </source>
</evidence>
<evidence type="ECO:0000259" key="9">
    <source>
        <dbReference type="Pfam" id="PF01895"/>
    </source>
</evidence>
<evidence type="ECO:0000313" key="11">
    <source>
        <dbReference type="Proteomes" id="UP000529417"/>
    </source>
</evidence>
<dbReference type="NCBIfam" id="TIGR02135">
    <property type="entry name" value="phoU_full"/>
    <property type="match status" value="1"/>
</dbReference>
<dbReference type="PANTHER" id="PTHR42930:SF3">
    <property type="entry name" value="PHOSPHATE-SPECIFIC TRANSPORT SYSTEM ACCESSORY PROTEIN PHOU"/>
    <property type="match status" value="1"/>
</dbReference>
<keyword evidence="5 8" id="KW-0963">Cytoplasm</keyword>
<evidence type="ECO:0000256" key="7">
    <source>
        <dbReference type="ARBA" id="ARBA00056181"/>
    </source>
</evidence>
<evidence type="ECO:0000256" key="2">
    <source>
        <dbReference type="ARBA" id="ARBA00008107"/>
    </source>
</evidence>
<gene>
    <name evidence="10" type="primary">phoU</name>
    <name evidence="10" type="ORF">HUK65_07420</name>
</gene>
<dbReference type="GO" id="GO:0045936">
    <property type="term" value="P:negative regulation of phosphate metabolic process"/>
    <property type="evidence" value="ECO:0007669"/>
    <property type="project" value="InterPro"/>
</dbReference>
<dbReference type="GO" id="GO:0006817">
    <property type="term" value="P:phosphate ion transport"/>
    <property type="evidence" value="ECO:0007669"/>
    <property type="project" value="UniProtKB-KW"/>
</dbReference>
<organism evidence="10 11">
    <name type="scientific">Rhabdonatronobacter sediminivivens</name>
    <dbReference type="NCBI Taxonomy" id="2743469"/>
    <lineage>
        <taxon>Bacteria</taxon>
        <taxon>Pseudomonadati</taxon>
        <taxon>Pseudomonadota</taxon>
        <taxon>Alphaproteobacteria</taxon>
        <taxon>Rhodobacterales</taxon>
        <taxon>Paracoccaceae</taxon>
        <taxon>Rhabdonatronobacter</taxon>
    </lineage>
</organism>
<keyword evidence="4 8" id="KW-0813">Transport</keyword>
<feature type="domain" description="PhoU" evidence="9">
    <location>
        <begin position="126"/>
        <end position="209"/>
    </location>
</feature>
<dbReference type="GO" id="GO:0030643">
    <property type="term" value="P:intracellular phosphate ion homeostasis"/>
    <property type="evidence" value="ECO:0007669"/>
    <property type="project" value="InterPro"/>
</dbReference>
<proteinExistence type="inferred from homology"/>
<feature type="domain" description="PhoU" evidence="9">
    <location>
        <begin position="22"/>
        <end position="109"/>
    </location>
</feature>
<reference evidence="10 11" key="1">
    <citation type="journal article" date="2000" name="Arch. Microbiol.">
        <title>Rhodobaca bogoriensis gen. nov. and sp. nov., an alkaliphilic purple nonsulfur bacterium from African Rift Valley soda lakes.</title>
        <authorList>
            <person name="Milford A.D."/>
            <person name="Achenbach L.A."/>
            <person name="Jung D.O."/>
            <person name="Madigan M.T."/>
        </authorList>
    </citation>
    <scope>NUCLEOTIDE SEQUENCE [LARGE SCALE GENOMIC DNA]</scope>
    <source>
        <strain evidence="10 11">2376</strain>
    </source>
</reference>
<dbReference type="SUPFAM" id="SSF109755">
    <property type="entry name" value="PhoU-like"/>
    <property type="match status" value="1"/>
</dbReference>
<evidence type="ECO:0000256" key="1">
    <source>
        <dbReference type="ARBA" id="ARBA00004496"/>
    </source>
</evidence>
<evidence type="ECO:0000256" key="6">
    <source>
        <dbReference type="ARBA" id="ARBA00022592"/>
    </source>
</evidence>
<evidence type="ECO:0000256" key="5">
    <source>
        <dbReference type="ARBA" id="ARBA00022490"/>
    </source>
</evidence>
<dbReference type="InterPro" id="IPR038078">
    <property type="entry name" value="PhoU-like_sf"/>
</dbReference>
<accession>A0A7Z0HYV5</accession>
<dbReference type="InterPro" id="IPR028366">
    <property type="entry name" value="PhoU"/>
</dbReference>
<evidence type="ECO:0000313" key="10">
    <source>
        <dbReference type="EMBL" id="NYS24821.1"/>
    </source>
</evidence>
<dbReference type="RefSeq" id="WP_179905521.1">
    <property type="nucleotide sequence ID" value="NZ_JACBXS010000011.1"/>
</dbReference>
<dbReference type="FunFam" id="1.20.58.220:FF:000004">
    <property type="entry name" value="Phosphate-specific transport system accessory protein PhoU"/>
    <property type="match status" value="1"/>
</dbReference>
<dbReference type="Proteomes" id="UP000529417">
    <property type="component" value="Unassembled WGS sequence"/>
</dbReference>
<comment type="subcellular location">
    <subcellularLocation>
        <location evidence="1 8">Cytoplasm</location>
    </subcellularLocation>
</comment>
<protein>
    <recommendedName>
        <fullName evidence="8">Phosphate-specific transport system accessory protein PhoU</fullName>
    </recommendedName>
</protein>
<dbReference type="EMBL" id="JACBXS010000011">
    <property type="protein sequence ID" value="NYS24821.1"/>
    <property type="molecule type" value="Genomic_DNA"/>
</dbReference>
<dbReference type="Pfam" id="PF01895">
    <property type="entry name" value="PhoU"/>
    <property type="match status" value="2"/>
</dbReference>
<comment type="subunit">
    <text evidence="3 8">Homodimer.</text>
</comment>
<dbReference type="InterPro" id="IPR026022">
    <property type="entry name" value="PhoU_dom"/>
</dbReference>
<keyword evidence="11" id="KW-1185">Reference proteome</keyword>
<keyword evidence="6 8" id="KW-0592">Phosphate transport</keyword>
<comment type="similarity">
    <text evidence="2 8">Belongs to the PhoU family.</text>
</comment>
<evidence type="ECO:0000256" key="3">
    <source>
        <dbReference type="ARBA" id="ARBA00011738"/>
    </source>
</evidence>
<evidence type="ECO:0000256" key="4">
    <source>
        <dbReference type="ARBA" id="ARBA00022448"/>
    </source>
</evidence>
<dbReference type="PIRSF" id="PIRSF003107">
    <property type="entry name" value="PhoU"/>
    <property type="match status" value="1"/>
</dbReference>
<name>A0A7Z0HYV5_9RHOB</name>
<dbReference type="AlphaFoldDB" id="A0A7Z0HYV5"/>